<keyword evidence="2" id="KW-0812">Transmembrane</keyword>
<feature type="transmembrane region" description="Helical" evidence="2">
    <location>
        <begin position="96"/>
        <end position="115"/>
    </location>
</feature>
<dbReference type="InterPro" id="IPR013901">
    <property type="entry name" value="Anthrone_oxy"/>
</dbReference>
<keyword evidence="2" id="KW-0472">Membrane</keyword>
<evidence type="ECO:0000313" key="4">
    <source>
        <dbReference type="Proteomes" id="UP000009036"/>
    </source>
</evidence>
<keyword evidence="4" id="KW-1185">Reference proteome</keyword>
<dbReference type="KEGG" id="sauh:SU9_018850"/>
<reference evidence="3" key="1">
    <citation type="journal article" date="2012" name="J. Bacteriol.">
        <title>Genome Sequence of Streptomyces auratus Strain AGR0001, a Phoslactomycin-Producing Actinomycete.</title>
        <authorList>
            <person name="Han X."/>
            <person name="Li M."/>
            <person name="Ding Z."/>
            <person name="Zhao J."/>
            <person name="Ji K."/>
            <person name="Wen M."/>
            <person name="Lu T."/>
        </authorList>
    </citation>
    <scope>NUCLEOTIDE SEQUENCE</scope>
    <source>
        <strain evidence="3">AGR0001</strain>
    </source>
</reference>
<evidence type="ECO:0000256" key="2">
    <source>
        <dbReference type="SAM" id="Phobius"/>
    </source>
</evidence>
<evidence type="ECO:0000313" key="3">
    <source>
        <dbReference type="EMBL" id="QTZ93278.1"/>
    </source>
</evidence>
<feature type="transmembrane region" description="Helical" evidence="2">
    <location>
        <begin position="20"/>
        <end position="44"/>
    </location>
</feature>
<dbReference type="Proteomes" id="UP000009036">
    <property type="component" value="Chromosome"/>
</dbReference>
<feature type="transmembrane region" description="Helical" evidence="2">
    <location>
        <begin position="65"/>
        <end position="84"/>
    </location>
</feature>
<sequence>MSPRPRQGGTNVPNSPVAKVVRWASLFFSGVFAGFLVSVLVLELSLRGFDRHVYTQVRQVELDSLDTLAVVTLLPALITTALLVAFTCKASGRTPWLTLVALTLLVGILALTLVINMPINADQLDWNAQAPPGDWATVRDHWQIAHAVRTGAAVLAFGALIAHATGTSHGTHEATPPSPHDRLPTASEDSPLRQRT</sequence>
<gene>
    <name evidence="3" type="ORF">SU9_018850</name>
</gene>
<reference evidence="3" key="2">
    <citation type="submission" date="2021-04" db="EMBL/GenBank/DDBJ databases">
        <authorList>
            <person name="Wen M.-L."/>
            <person name="Han X.-L."/>
            <person name="Xiong J."/>
        </authorList>
    </citation>
    <scope>NUCLEOTIDE SEQUENCE</scope>
    <source>
        <strain evidence="3">AGR0001</strain>
    </source>
</reference>
<feature type="region of interest" description="Disordered" evidence="1">
    <location>
        <begin position="167"/>
        <end position="196"/>
    </location>
</feature>
<organism evidence="3 4">
    <name type="scientific">Streptomyces auratus AGR0001</name>
    <dbReference type="NCBI Taxonomy" id="1160718"/>
    <lineage>
        <taxon>Bacteria</taxon>
        <taxon>Bacillati</taxon>
        <taxon>Actinomycetota</taxon>
        <taxon>Actinomycetes</taxon>
        <taxon>Kitasatosporales</taxon>
        <taxon>Streptomycetaceae</taxon>
        <taxon>Streptomyces</taxon>
    </lineage>
</organism>
<name>A0A8B1NFE3_9ACTN</name>
<dbReference type="EMBL" id="CP072931">
    <property type="protein sequence ID" value="QTZ93278.1"/>
    <property type="molecule type" value="Genomic_DNA"/>
</dbReference>
<keyword evidence="2" id="KW-1133">Transmembrane helix</keyword>
<protein>
    <submittedName>
        <fullName evidence="3">DUF1772 domain-containing protein</fullName>
    </submittedName>
</protein>
<proteinExistence type="predicted"/>
<dbReference type="OrthoDB" id="3395380at2"/>
<dbReference type="AlphaFoldDB" id="A0A8B1NFE3"/>
<evidence type="ECO:0000256" key="1">
    <source>
        <dbReference type="SAM" id="MobiDB-lite"/>
    </source>
</evidence>
<dbReference type="Pfam" id="PF08592">
    <property type="entry name" value="Anthrone_oxy"/>
    <property type="match status" value="1"/>
</dbReference>
<accession>A0A8B1NFE3</accession>